<evidence type="ECO:0000256" key="1">
    <source>
        <dbReference type="SAM" id="MobiDB-lite"/>
    </source>
</evidence>
<gene>
    <name evidence="2" type="ORF">DFH08DRAFT_932370</name>
</gene>
<name>A0AAD7EYF7_9AGAR</name>
<dbReference type="EMBL" id="JARIHO010000007">
    <property type="protein sequence ID" value="KAJ7358135.1"/>
    <property type="molecule type" value="Genomic_DNA"/>
</dbReference>
<proteinExistence type="predicted"/>
<accession>A0AAD7EYF7</accession>
<evidence type="ECO:0000313" key="3">
    <source>
        <dbReference type="Proteomes" id="UP001218218"/>
    </source>
</evidence>
<keyword evidence="3" id="KW-1185">Reference proteome</keyword>
<organism evidence="2 3">
    <name type="scientific">Mycena albidolilacea</name>
    <dbReference type="NCBI Taxonomy" id="1033008"/>
    <lineage>
        <taxon>Eukaryota</taxon>
        <taxon>Fungi</taxon>
        <taxon>Dikarya</taxon>
        <taxon>Basidiomycota</taxon>
        <taxon>Agaricomycotina</taxon>
        <taxon>Agaricomycetes</taxon>
        <taxon>Agaricomycetidae</taxon>
        <taxon>Agaricales</taxon>
        <taxon>Marasmiineae</taxon>
        <taxon>Mycenaceae</taxon>
        <taxon>Mycena</taxon>
    </lineage>
</organism>
<sequence length="562" mass="61953">MSSDRTRSVKVEIRMAIRWRLARDQCRENRSQGLLDVAIGRWIIEVLEERIWCQIASSEDRSRKHSSTLARQWLNSVWLPLYRTVSAGESKVGGKFLEMALSARLQRNHWLLSSSPFFQPPAGRSYVLYYIITIFEVVFTSTKNRSDRIRRCGWNQIASRNGDYIDLFGRRLAASREVGANGYQGRCVWEKEAAVGKICAALKWVVTKKRAGNSSASMVVGVTIAALASECINWTTGPRLIHVQVRFRGSDQRATTLVDHNGSSSQGIGSQTRTGDENASGLFDNVYSIVFEIARTTEGSYRDKLNCLLASIRGLQSVHQRGEEARSESQAPEAEVALWCDIYSQAFDVVALAAEDDIHGEMAITLFTAIQKLGRYSDMPVVIRTQVLETHAHMMITWHPWCTTSGVTASKDCQGRESTRAELELDHNTPTMTSVFAMWTIDLTIRSSASTPAVGGSIVRPDSGEERHVQVESVYKLASRTTTSGGGGGDVVEGAQAIRKGGAVGVQGWDLQIEVSLRIVLAGKGGRPSSLPKRKSDGRRSATASPLLSWSPSSRSLVVLPE</sequence>
<evidence type="ECO:0000313" key="2">
    <source>
        <dbReference type="EMBL" id="KAJ7358135.1"/>
    </source>
</evidence>
<reference evidence="2" key="1">
    <citation type="submission" date="2023-03" db="EMBL/GenBank/DDBJ databases">
        <title>Massive genome expansion in bonnet fungi (Mycena s.s.) driven by repeated elements and novel gene families across ecological guilds.</title>
        <authorList>
            <consortium name="Lawrence Berkeley National Laboratory"/>
            <person name="Harder C.B."/>
            <person name="Miyauchi S."/>
            <person name="Viragh M."/>
            <person name="Kuo A."/>
            <person name="Thoen E."/>
            <person name="Andreopoulos B."/>
            <person name="Lu D."/>
            <person name="Skrede I."/>
            <person name="Drula E."/>
            <person name="Henrissat B."/>
            <person name="Morin E."/>
            <person name="Kohler A."/>
            <person name="Barry K."/>
            <person name="LaButti K."/>
            <person name="Morin E."/>
            <person name="Salamov A."/>
            <person name="Lipzen A."/>
            <person name="Mereny Z."/>
            <person name="Hegedus B."/>
            <person name="Baldrian P."/>
            <person name="Stursova M."/>
            <person name="Weitz H."/>
            <person name="Taylor A."/>
            <person name="Grigoriev I.V."/>
            <person name="Nagy L.G."/>
            <person name="Martin F."/>
            <person name="Kauserud H."/>
        </authorList>
    </citation>
    <scope>NUCLEOTIDE SEQUENCE</scope>
    <source>
        <strain evidence="2">CBHHK002</strain>
    </source>
</reference>
<dbReference type="Proteomes" id="UP001218218">
    <property type="component" value="Unassembled WGS sequence"/>
</dbReference>
<feature type="region of interest" description="Disordered" evidence="1">
    <location>
        <begin position="524"/>
        <end position="562"/>
    </location>
</feature>
<feature type="compositionally biased region" description="Low complexity" evidence="1">
    <location>
        <begin position="545"/>
        <end position="562"/>
    </location>
</feature>
<comment type="caution">
    <text evidence="2">The sequence shown here is derived from an EMBL/GenBank/DDBJ whole genome shotgun (WGS) entry which is preliminary data.</text>
</comment>
<protein>
    <submittedName>
        <fullName evidence="2">Uncharacterized protein</fullName>
    </submittedName>
</protein>
<dbReference type="AlphaFoldDB" id="A0AAD7EYF7"/>